<protein>
    <submittedName>
        <fullName evidence="1">Uncharacterized protein</fullName>
    </submittedName>
</protein>
<dbReference type="EMBL" id="VSRR010001266">
    <property type="protein sequence ID" value="MPC23917.1"/>
    <property type="molecule type" value="Genomic_DNA"/>
</dbReference>
<organism evidence="1 2">
    <name type="scientific">Portunus trituberculatus</name>
    <name type="common">Swimming crab</name>
    <name type="synonym">Neptunus trituberculatus</name>
    <dbReference type="NCBI Taxonomy" id="210409"/>
    <lineage>
        <taxon>Eukaryota</taxon>
        <taxon>Metazoa</taxon>
        <taxon>Ecdysozoa</taxon>
        <taxon>Arthropoda</taxon>
        <taxon>Crustacea</taxon>
        <taxon>Multicrustacea</taxon>
        <taxon>Malacostraca</taxon>
        <taxon>Eumalacostraca</taxon>
        <taxon>Eucarida</taxon>
        <taxon>Decapoda</taxon>
        <taxon>Pleocyemata</taxon>
        <taxon>Brachyura</taxon>
        <taxon>Eubrachyura</taxon>
        <taxon>Portunoidea</taxon>
        <taxon>Portunidae</taxon>
        <taxon>Portuninae</taxon>
        <taxon>Portunus</taxon>
    </lineage>
</organism>
<keyword evidence="2" id="KW-1185">Reference proteome</keyword>
<dbReference type="Proteomes" id="UP000324222">
    <property type="component" value="Unassembled WGS sequence"/>
</dbReference>
<dbReference type="AlphaFoldDB" id="A0A5B7DRZ0"/>
<proteinExistence type="predicted"/>
<reference evidence="1 2" key="1">
    <citation type="submission" date="2019-05" db="EMBL/GenBank/DDBJ databases">
        <title>Another draft genome of Portunus trituberculatus and its Hox gene families provides insights of decapod evolution.</title>
        <authorList>
            <person name="Jeong J.-H."/>
            <person name="Song I."/>
            <person name="Kim S."/>
            <person name="Choi T."/>
            <person name="Kim D."/>
            <person name="Ryu S."/>
            <person name="Kim W."/>
        </authorList>
    </citation>
    <scope>NUCLEOTIDE SEQUENCE [LARGE SCALE GENOMIC DNA]</scope>
    <source>
        <tissue evidence="1">Muscle</tissue>
    </source>
</reference>
<gene>
    <name evidence="1" type="ORF">E2C01_016984</name>
</gene>
<comment type="caution">
    <text evidence="1">The sequence shown here is derived from an EMBL/GenBank/DDBJ whole genome shotgun (WGS) entry which is preliminary data.</text>
</comment>
<sequence>MIHLARTIVCRVSVVYERSSAFNPPLHITSRSLRVSAASVSSPGTPLLIACIHWVVPGTNSIVIHFTSQRRPQQAREDCGKRGCVVLCVIDIG</sequence>
<name>A0A5B7DRZ0_PORTR</name>
<evidence type="ECO:0000313" key="2">
    <source>
        <dbReference type="Proteomes" id="UP000324222"/>
    </source>
</evidence>
<accession>A0A5B7DRZ0</accession>
<evidence type="ECO:0000313" key="1">
    <source>
        <dbReference type="EMBL" id="MPC23917.1"/>
    </source>
</evidence>